<dbReference type="InterPro" id="IPR000515">
    <property type="entry name" value="MetI-like"/>
</dbReference>
<feature type="transmembrane region" description="Helical" evidence="7">
    <location>
        <begin position="211"/>
        <end position="232"/>
    </location>
</feature>
<dbReference type="InterPro" id="IPR035906">
    <property type="entry name" value="MetI-like_sf"/>
</dbReference>
<dbReference type="PROSITE" id="PS50928">
    <property type="entry name" value="ABC_TM1"/>
    <property type="match status" value="1"/>
</dbReference>
<keyword evidence="6 7" id="KW-0472">Membrane</keyword>
<dbReference type="SUPFAM" id="SSF161098">
    <property type="entry name" value="MetI-like"/>
    <property type="match status" value="1"/>
</dbReference>
<organism evidence="9 10">
    <name type="scientific">Dethiosulfovibrio marinus</name>
    <dbReference type="NCBI Taxonomy" id="133532"/>
    <lineage>
        <taxon>Bacteria</taxon>
        <taxon>Thermotogati</taxon>
        <taxon>Synergistota</taxon>
        <taxon>Synergistia</taxon>
        <taxon>Synergistales</taxon>
        <taxon>Dethiosulfovibrionaceae</taxon>
        <taxon>Dethiosulfovibrio</taxon>
    </lineage>
</organism>
<reference evidence="9 10" key="1">
    <citation type="submission" date="2022-01" db="EMBL/GenBank/DDBJ databases">
        <title>Dethiosulfovibrio faecalis sp. nov., a novel proteolytic, non-sulfur-reducing bacterium isolated from a marine aquaculture solid waste bioreactor.</title>
        <authorList>
            <person name="Grabowski S."/>
            <person name="Apolinario E."/>
            <person name="Schneider N."/>
            <person name="Marshall C.W."/>
            <person name="Sowers K.R."/>
        </authorList>
    </citation>
    <scope>NUCLEOTIDE SEQUENCE [LARGE SCALE GENOMIC DNA]</scope>
    <source>
        <strain evidence="9 10">DSM 12537</strain>
    </source>
</reference>
<feature type="transmembrane region" description="Helical" evidence="7">
    <location>
        <begin position="70"/>
        <end position="89"/>
    </location>
</feature>
<feature type="transmembrane region" description="Helical" evidence="7">
    <location>
        <begin position="7"/>
        <end position="29"/>
    </location>
</feature>
<proteinExistence type="inferred from homology"/>
<accession>A0ABS9EQ27</accession>
<evidence type="ECO:0000256" key="1">
    <source>
        <dbReference type="ARBA" id="ARBA00004651"/>
    </source>
</evidence>
<evidence type="ECO:0000259" key="8">
    <source>
        <dbReference type="PROSITE" id="PS50928"/>
    </source>
</evidence>
<keyword evidence="2 7" id="KW-0813">Transport</keyword>
<keyword evidence="4 7" id="KW-0812">Transmembrane</keyword>
<gene>
    <name evidence="9" type="ORF">L2W38_05950</name>
</gene>
<dbReference type="Gene3D" id="1.10.3720.10">
    <property type="entry name" value="MetI-like"/>
    <property type="match status" value="1"/>
</dbReference>
<dbReference type="PANTHER" id="PTHR30151:SF0">
    <property type="entry name" value="ABC TRANSPORTER PERMEASE PROTEIN MJ0413-RELATED"/>
    <property type="match status" value="1"/>
</dbReference>
<dbReference type="PANTHER" id="PTHR30151">
    <property type="entry name" value="ALKANE SULFONATE ABC TRANSPORTER-RELATED, MEMBRANE SUBUNIT"/>
    <property type="match status" value="1"/>
</dbReference>
<feature type="transmembrane region" description="Helical" evidence="7">
    <location>
        <begin position="244"/>
        <end position="263"/>
    </location>
</feature>
<protein>
    <submittedName>
        <fullName evidence="9">ABC transporter permease</fullName>
    </submittedName>
</protein>
<evidence type="ECO:0000256" key="6">
    <source>
        <dbReference type="ARBA" id="ARBA00023136"/>
    </source>
</evidence>
<feature type="transmembrane region" description="Helical" evidence="7">
    <location>
        <begin position="110"/>
        <end position="131"/>
    </location>
</feature>
<evidence type="ECO:0000256" key="3">
    <source>
        <dbReference type="ARBA" id="ARBA00022475"/>
    </source>
</evidence>
<comment type="subcellular location">
    <subcellularLocation>
        <location evidence="1 7">Cell membrane</location>
        <topology evidence="1 7">Multi-pass membrane protein</topology>
    </subcellularLocation>
</comment>
<evidence type="ECO:0000256" key="4">
    <source>
        <dbReference type="ARBA" id="ARBA00022692"/>
    </source>
</evidence>
<comment type="caution">
    <text evidence="9">The sequence shown here is derived from an EMBL/GenBank/DDBJ whole genome shotgun (WGS) entry which is preliminary data.</text>
</comment>
<evidence type="ECO:0000256" key="2">
    <source>
        <dbReference type="ARBA" id="ARBA00022448"/>
    </source>
</evidence>
<dbReference type="CDD" id="cd06261">
    <property type="entry name" value="TM_PBP2"/>
    <property type="match status" value="1"/>
</dbReference>
<keyword evidence="10" id="KW-1185">Reference proteome</keyword>
<feature type="transmembrane region" description="Helical" evidence="7">
    <location>
        <begin position="143"/>
        <end position="167"/>
    </location>
</feature>
<dbReference type="EMBL" id="JAKGUD010000004">
    <property type="protein sequence ID" value="MCF4142351.1"/>
    <property type="molecule type" value="Genomic_DNA"/>
</dbReference>
<sequence>MIRSGGALFAPMVVPFIFLVLWNVVAVQVGNDLILPGLREVGTLLFHPGTDVISMGSMAGNVAVSLVRVLVGYSLAVVVAIPLGLIMGASKRIYGLLNMFLGLFRPIPPLAWVPLVLAWFGVASFATLVGIEEGQWYIWLNNLKLSMLFIIFIGAFYPVLSNTIYGVSNVPKILVESSRVLGASERDLFVKVLLPAAAPSIVTGMRVGLGVAWMCLVSAEMLPGSLSGVGYLITHAYTVARTDVVVAGMVSIGLVGAFMDWGFRVVEARCFGWQRLSR</sequence>
<dbReference type="Pfam" id="PF00528">
    <property type="entry name" value="BPD_transp_1"/>
    <property type="match status" value="1"/>
</dbReference>
<dbReference type="Proteomes" id="UP001200430">
    <property type="component" value="Unassembled WGS sequence"/>
</dbReference>
<dbReference type="RefSeq" id="WP_236099084.1">
    <property type="nucleotide sequence ID" value="NZ_JAKGUD010000004.1"/>
</dbReference>
<evidence type="ECO:0000256" key="5">
    <source>
        <dbReference type="ARBA" id="ARBA00022989"/>
    </source>
</evidence>
<name>A0ABS9EQ27_9BACT</name>
<comment type="similarity">
    <text evidence="7">Belongs to the binding-protein-dependent transport system permease family.</text>
</comment>
<keyword evidence="3" id="KW-1003">Cell membrane</keyword>
<evidence type="ECO:0000313" key="10">
    <source>
        <dbReference type="Proteomes" id="UP001200430"/>
    </source>
</evidence>
<feature type="domain" description="ABC transmembrane type-1" evidence="8">
    <location>
        <begin position="62"/>
        <end position="267"/>
    </location>
</feature>
<evidence type="ECO:0000313" key="9">
    <source>
        <dbReference type="EMBL" id="MCF4142351.1"/>
    </source>
</evidence>
<keyword evidence="5 7" id="KW-1133">Transmembrane helix</keyword>
<evidence type="ECO:0000256" key="7">
    <source>
        <dbReference type="RuleBase" id="RU363032"/>
    </source>
</evidence>